<reference evidence="1 2" key="1">
    <citation type="submission" date="2019-04" db="EMBL/GenBank/DDBJ databases">
        <title>Friends and foes A comparative genomics studyof 23 Aspergillus species from section Flavi.</title>
        <authorList>
            <consortium name="DOE Joint Genome Institute"/>
            <person name="Kjaerbolling I."/>
            <person name="Vesth T."/>
            <person name="Frisvad J.C."/>
            <person name="Nybo J.L."/>
            <person name="Theobald S."/>
            <person name="Kildgaard S."/>
            <person name="Isbrandt T."/>
            <person name="Kuo A."/>
            <person name="Sato A."/>
            <person name="Lyhne E.K."/>
            <person name="Kogle M.E."/>
            <person name="Wiebenga A."/>
            <person name="Kun R.S."/>
            <person name="Lubbers R.J."/>
            <person name="Makela M.R."/>
            <person name="Barry K."/>
            <person name="Chovatia M."/>
            <person name="Clum A."/>
            <person name="Daum C."/>
            <person name="Haridas S."/>
            <person name="He G."/>
            <person name="LaButti K."/>
            <person name="Lipzen A."/>
            <person name="Mondo S."/>
            <person name="Riley R."/>
            <person name="Salamov A."/>
            <person name="Simmons B.A."/>
            <person name="Magnuson J.K."/>
            <person name="Henrissat B."/>
            <person name="Mortensen U.H."/>
            <person name="Larsen T.O."/>
            <person name="Devries R.P."/>
            <person name="Grigoriev I.V."/>
            <person name="Machida M."/>
            <person name="Baker S.E."/>
            <person name="Andersen M.R."/>
        </authorList>
    </citation>
    <scope>NUCLEOTIDE SEQUENCE [LARGE SCALE GENOMIC DNA]</scope>
    <source>
        <strain evidence="1 2">IBT 29228</strain>
    </source>
</reference>
<accession>A0A5N7BDC4</accession>
<keyword evidence="2" id="KW-1185">Reference proteome</keyword>
<evidence type="ECO:0000313" key="1">
    <source>
        <dbReference type="EMBL" id="KAE8379772.1"/>
    </source>
</evidence>
<proteinExistence type="predicted"/>
<gene>
    <name evidence="1" type="ORF">BDV26DRAFT_258848</name>
</gene>
<dbReference type="AlphaFoldDB" id="A0A5N7BDC4"/>
<protein>
    <submittedName>
        <fullName evidence="1">Uncharacterized protein</fullName>
    </submittedName>
</protein>
<name>A0A5N7BDC4_9EURO</name>
<organism evidence="1 2">
    <name type="scientific">Aspergillus bertholletiae</name>
    <dbReference type="NCBI Taxonomy" id="1226010"/>
    <lineage>
        <taxon>Eukaryota</taxon>
        <taxon>Fungi</taxon>
        <taxon>Dikarya</taxon>
        <taxon>Ascomycota</taxon>
        <taxon>Pezizomycotina</taxon>
        <taxon>Eurotiomycetes</taxon>
        <taxon>Eurotiomycetidae</taxon>
        <taxon>Eurotiales</taxon>
        <taxon>Aspergillaceae</taxon>
        <taxon>Aspergillus</taxon>
        <taxon>Aspergillus subgen. Circumdati</taxon>
    </lineage>
</organism>
<evidence type="ECO:0000313" key="2">
    <source>
        <dbReference type="Proteomes" id="UP000326198"/>
    </source>
</evidence>
<dbReference type="EMBL" id="ML736190">
    <property type="protein sequence ID" value="KAE8379772.1"/>
    <property type="molecule type" value="Genomic_DNA"/>
</dbReference>
<sequence>MRGALRARGSRYWTYTAHCSAPVDGSDCHSASHIAMVVLWLCATMARGRQDETSIPTYLLCSMRRSTPTYPSVV</sequence>
<dbReference type="Proteomes" id="UP000326198">
    <property type="component" value="Unassembled WGS sequence"/>
</dbReference>